<protein>
    <recommendedName>
        <fullName evidence="3">Vacuolar protein sorting-associated protein 52 homolog</fullName>
    </recommendedName>
</protein>
<evidence type="ECO:0000256" key="3">
    <source>
        <dbReference type="ARBA" id="ARBA00017083"/>
    </source>
</evidence>
<feature type="domain" description="Vps52 C-terminal" evidence="9">
    <location>
        <begin position="273"/>
        <end position="583"/>
    </location>
</feature>
<accession>A0A913Z1L3</accession>
<evidence type="ECO:0000259" key="8">
    <source>
        <dbReference type="Pfam" id="PF04129"/>
    </source>
</evidence>
<feature type="domain" description="Vps52 coiled-coil" evidence="8">
    <location>
        <begin position="84"/>
        <end position="256"/>
    </location>
</feature>
<evidence type="ECO:0000256" key="4">
    <source>
        <dbReference type="ARBA" id="ARBA00022448"/>
    </source>
</evidence>
<evidence type="ECO:0000313" key="10">
    <source>
        <dbReference type="EnsemblMetazoa" id="XP_038045713.1"/>
    </source>
</evidence>
<dbReference type="GO" id="GO:0000938">
    <property type="term" value="C:GARP complex"/>
    <property type="evidence" value="ECO:0007669"/>
    <property type="project" value="TreeGrafter"/>
</dbReference>
<name>A0A913Z1L3_PATMI</name>
<dbReference type="GO" id="GO:0032456">
    <property type="term" value="P:endocytic recycling"/>
    <property type="evidence" value="ECO:0007669"/>
    <property type="project" value="TreeGrafter"/>
</dbReference>
<dbReference type="GeneID" id="119720200"/>
<dbReference type="GO" id="GO:0042147">
    <property type="term" value="P:retrograde transport, endosome to Golgi"/>
    <property type="evidence" value="ECO:0007669"/>
    <property type="project" value="TreeGrafter"/>
</dbReference>
<sequence>MATTEGSSAEVGQEEESLDLPELNLGVLDLTSDEFILDEVDVHIQQNLEDDVVKAALESGVDLRQYSKQIESELQAVENASIQDYIKESQNIASLHNQISACDTILERMEEMLNGFQSDLGSLSAEIQTLQNQSIAMNIKLKNRQAVRGELSQFVDEMAVQETMINHILDTPVTERQFLEQLHELNHKISFVKEQSFKEAISCKDVQDILDKLKLKAIAKIREFLLQKVNQMRKPMTNYQLQQNTMLKFRFFFEFLLSNERQVAKEVRDDYVDTMSKVYYSYFKGYISRLMKLQYDEVADKEDLMGVEDTAKRGFFSKPSLKNRSTVFTLGNRGSIITSSLESPIIIPHAAQKDEIKHTFESLFRSQHYALLDNCCREYLFVCDFFMVTGSSAQDLFNAIMGKTLSMFLKHMDMYTNECFDSIAIYLCIHIILRYRMLMHKRAVPALDKYWETLLEMLWPRFEYILELNINSIREADPQKMGSIDVRPHYITRRYAEFSGAIVSLNETFPDERVNRLLARLMADVENFILRMAAEFPERKEQLIFLINNYDMMLNVINERTAEDSRESDSFRQLLEARTQEFVEEVLMPHFGGMMMFVKDAESKLERGQAEHMKNQERRVEQLVRDFSSSWKPAIEMINQDVMRSFTNFKNGTSILQSGLTQLIQYYHRFQKVLSQPPFKNMAVRGELINIHHLMVEVKKFKPAF</sequence>
<keyword evidence="4" id="KW-0813">Transport</keyword>
<dbReference type="PANTHER" id="PTHR14190:SF7">
    <property type="entry name" value="VACUOLAR PROTEIN SORTING-ASSOCIATED PROTEIN 52 HOMOLOG"/>
    <property type="match status" value="1"/>
</dbReference>
<dbReference type="Pfam" id="PF20655">
    <property type="entry name" value="Vps52_C"/>
    <property type="match status" value="1"/>
</dbReference>
<dbReference type="PANTHER" id="PTHR14190">
    <property type="entry name" value="SUPPRESSOR OF ACTIN MUTATIONS 2/VACUOLAR PROTEIN SORTING 52"/>
    <property type="match status" value="1"/>
</dbReference>
<dbReference type="RefSeq" id="XP_038045713.1">
    <property type="nucleotide sequence ID" value="XM_038189785.1"/>
</dbReference>
<dbReference type="GO" id="GO:0006896">
    <property type="term" value="P:Golgi to vacuole transport"/>
    <property type="evidence" value="ECO:0007669"/>
    <property type="project" value="TreeGrafter"/>
</dbReference>
<dbReference type="GO" id="GO:0007041">
    <property type="term" value="P:lysosomal transport"/>
    <property type="evidence" value="ECO:0007669"/>
    <property type="project" value="TreeGrafter"/>
</dbReference>
<dbReference type="Proteomes" id="UP000887568">
    <property type="component" value="Unplaced"/>
</dbReference>
<dbReference type="InterPro" id="IPR048319">
    <property type="entry name" value="Vps52_CC"/>
</dbReference>
<comment type="subcellular location">
    <subcellularLocation>
        <location evidence="1">Golgi apparatus</location>
        <location evidence="1">trans-Golgi network</location>
    </subcellularLocation>
</comment>
<evidence type="ECO:0000256" key="7">
    <source>
        <dbReference type="SAM" id="Coils"/>
    </source>
</evidence>
<dbReference type="Pfam" id="PF04129">
    <property type="entry name" value="Vps52_CC"/>
    <property type="match status" value="1"/>
</dbReference>
<evidence type="ECO:0000256" key="1">
    <source>
        <dbReference type="ARBA" id="ARBA00004601"/>
    </source>
</evidence>
<evidence type="ECO:0000256" key="2">
    <source>
        <dbReference type="ARBA" id="ARBA00008180"/>
    </source>
</evidence>
<dbReference type="GO" id="GO:0015031">
    <property type="term" value="P:protein transport"/>
    <property type="evidence" value="ECO:0007669"/>
    <property type="project" value="UniProtKB-KW"/>
</dbReference>
<dbReference type="InterPro" id="IPR007258">
    <property type="entry name" value="Vps52"/>
</dbReference>
<organism evidence="10 11">
    <name type="scientific">Patiria miniata</name>
    <name type="common">Bat star</name>
    <name type="synonym">Asterina miniata</name>
    <dbReference type="NCBI Taxonomy" id="46514"/>
    <lineage>
        <taxon>Eukaryota</taxon>
        <taxon>Metazoa</taxon>
        <taxon>Echinodermata</taxon>
        <taxon>Eleutherozoa</taxon>
        <taxon>Asterozoa</taxon>
        <taxon>Asteroidea</taxon>
        <taxon>Valvatacea</taxon>
        <taxon>Valvatida</taxon>
        <taxon>Asterinidae</taxon>
        <taxon>Patiria</taxon>
    </lineage>
</organism>
<keyword evidence="7" id="KW-0175">Coiled coil</keyword>
<evidence type="ECO:0000256" key="5">
    <source>
        <dbReference type="ARBA" id="ARBA00022927"/>
    </source>
</evidence>
<dbReference type="OMA" id="IHVVMVE"/>
<evidence type="ECO:0000259" key="9">
    <source>
        <dbReference type="Pfam" id="PF20655"/>
    </source>
</evidence>
<dbReference type="OrthoDB" id="19482at2759"/>
<dbReference type="AlphaFoldDB" id="A0A913Z1L3"/>
<reference evidence="10" key="1">
    <citation type="submission" date="2022-11" db="UniProtKB">
        <authorList>
            <consortium name="EnsemblMetazoa"/>
        </authorList>
    </citation>
    <scope>IDENTIFICATION</scope>
</reference>
<proteinExistence type="inferred from homology"/>
<dbReference type="InterPro" id="IPR048361">
    <property type="entry name" value="Vps52_C"/>
</dbReference>
<keyword evidence="11" id="KW-1185">Reference proteome</keyword>
<keyword evidence="6" id="KW-0333">Golgi apparatus</keyword>
<comment type="similarity">
    <text evidence="2">Belongs to the VPS52 family.</text>
</comment>
<keyword evidence="5" id="KW-0653">Protein transport</keyword>
<dbReference type="GO" id="GO:0019905">
    <property type="term" value="F:syntaxin binding"/>
    <property type="evidence" value="ECO:0007669"/>
    <property type="project" value="TreeGrafter"/>
</dbReference>
<evidence type="ECO:0000256" key="6">
    <source>
        <dbReference type="ARBA" id="ARBA00023034"/>
    </source>
</evidence>
<dbReference type="CTD" id="6293"/>
<evidence type="ECO:0000313" key="11">
    <source>
        <dbReference type="Proteomes" id="UP000887568"/>
    </source>
</evidence>
<dbReference type="GO" id="GO:0005829">
    <property type="term" value="C:cytosol"/>
    <property type="evidence" value="ECO:0007669"/>
    <property type="project" value="GOC"/>
</dbReference>
<dbReference type="EnsemblMetazoa" id="XM_038189785.1">
    <property type="protein sequence ID" value="XP_038045713.1"/>
    <property type="gene ID" value="LOC119720200"/>
</dbReference>
<feature type="coiled-coil region" evidence="7">
    <location>
        <begin position="63"/>
        <end position="133"/>
    </location>
</feature>